<feature type="region of interest" description="Disordered" evidence="4">
    <location>
        <begin position="1"/>
        <end position="64"/>
    </location>
</feature>
<dbReference type="SUPFAM" id="SSF57850">
    <property type="entry name" value="RING/U-box"/>
    <property type="match status" value="1"/>
</dbReference>
<feature type="compositionally biased region" description="Polar residues" evidence="4">
    <location>
        <begin position="1"/>
        <end position="49"/>
    </location>
</feature>
<dbReference type="Pfam" id="PF12906">
    <property type="entry name" value="RINGv"/>
    <property type="match status" value="1"/>
</dbReference>
<dbReference type="Gene3D" id="3.30.40.10">
    <property type="entry name" value="Zinc/RING finger domain, C3HC4 (zinc finger)"/>
    <property type="match status" value="1"/>
</dbReference>
<sequence length="423" mass="47495">MENSGAGSEVNNQFADHLLTQSLPRLESQAESVSRNSTNTAANLDPSTQRSDHLTLQIPPRPGIFSKSRSIKGFLHSLSFKKKKAPLEGERSPLLSSDSKAPLPESPAFSNILPWQKCASLPVTPASYLSPKTLSERHRSHEAAARVAVSRSLSVPGRRSYFIIDQLSPAPVHEEQEIPEEEVVCRICLDTCEERDTFKLECLCKGALRLLHRECAMQWFSIKGNRYCDVCRNEVVNLPVTLLRVAPPAQRETGEMPINQSIRFLEFVIDQLLKLYLLSAWQDFVVLVLITTICYFFFFEQLLTEDMKSQALMISAPFAFTLGLTSSIFAVVLASLVSNLRHLDRVVLRAWDGYAPPHYIHTDLLVVVSRSTDLRASVTPAERDEIRETRRVFPCTLHDVSGTSPCSKTKRLNEGYCRSSIAY</sequence>
<feature type="transmembrane region" description="Helical" evidence="5">
    <location>
        <begin position="275"/>
        <end position="298"/>
    </location>
</feature>
<comment type="caution">
    <text evidence="7">The sequence shown here is derived from an EMBL/GenBank/DDBJ whole genome shotgun (WGS) entry which is preliminary data.</text>
</comment>
<keyword evidence="2" id="KW-0863">Zinc-finger</keyword>
<dbReference type="PANTHER" id="PTHR46158:SF11">
    <property type="entry name" value="ZINC FINGER PROTEIN"/>
    <property type="match status" value="1"/>
</dbReference>
<reference evidence="7" key="1">
    <citation type="submission" date="2018-01" db="EMBL/GenBank/DDBJ databases">
        <authorList>
            <person name="Mao J.F."/>
        </authorList>
    </citation>
    <scope>NUCLEOTIDE SEQUENCE</scope>
    <source>
        <strain evidence="7">Huo1</strain>
        <tissue evidence="7">Leaf</tissue>
    </source>
</reference>
<feature type="transmembrane region" description="Helical" evidence="5">
    <location>
        <begin position="318"/>
        <end position="340"/>
    </location>
</feature>
<evidence type="ECO:0000256" key="4">
    <source>
        <dbReference type="SAM" id="MobiDB-lite"/>
    </source>
</evidence>
<keyword evidence="5" id="KW-0472">Membrane</keyword>
<keyword evidence="8" id="KW-1185">Reference proteome</keyword>
<dbReference type="AlphaFoldDB" id="A0A8X9A451"/>
<dbReference type="PROSITE" id="PS51292">
    <property type="entry name" value="ZF_RING_CH"/>
    <property type="match status" value="1"/>
</dbReference>
<keyword evidence="5" id="KW-1133">Transmembrane helix</keyword>
<keyword evidence="5" id="KW-0812">Transmembrane</keyword>
<organism evidence="7">
    <name type="scientific">Salvia splendens</name>
    <name type="common">Scarlet sage</name>
    <dbReference type="NCBI Taxonomy" id="180675"/>
    <lineage>
        <taxon>Eukaryota</taxon>
        <taxon>Viridiplantae</taxon>
        <taxon>Streptophyta</taxon>
        <taxon>Embryophyta</taxon>
        <taxon>Tracheophyta</taxon>
        <taxon>Spermatophyta</taxon>
        <taxon>Magnoliopsida</taxon>
        <taxon>eudicotyledons</taxon>
        <taxon>Gunneridae</taxon>
        <taxon>Pentapetalae</taxon>
        <taxon>asterids</taxon>
        <taxon>lamiids</taxon>
        <taxon>Lamiales</taxon>
        <taxon>Lamiaceae</taxon>
        <taxon>Nepetoideae</taxon>
        <taxon>Mentheae</taxon>
        <taxon>Salviinae</taxon>
        <taxon>Salvia</taxon>
        <taxon>Salvia subgen. Calosphace</taxon>
        <taxon>core Calosphace</taxon>
    </lineage>
</organism>
<name>A0A8X9A451_SALSN</name>
<dbReference type="SMART" id="SM00744">
    <property type="entry name" value="RINGv"/>
    <property type="match status" value="1"/>
</dbReference>
<protein>
    <recommendedName>
        <fullName evidence="6">RING-CH-type domain-containing protein</fullName>
    </recommendedName>
</protein>
<evidence type="ECO:0000259" key="6">
    <source>
        <dbReference type="PROSITE" id="PS51292"/>
    </source>
</evidence>
<evidence type="ECO:0000256" key="3">
    <source>
        <dbReference type="ARBA" id="ARBA00022833"/>
    </source>
</evidence>
<evidence type="ECO:0000313" key="8">
    <source>
        <dbReference type="Proteomes" id="UP000298416"/>
    </source>
</evidence>
<dbReference type="InterPro" id="IPR013083">
    <property type="entry name" value="Znf_RING/FYVE/PHD"/>
</dbReference>
<accession>A0A8X9A451</accession>
<evidence type="ECO:0000313" key="7">
    <source>
        <dbReference type="EMBL" id="KAG6428097.1"/>
    </source>
</evidence>
<gene>
    <name evidence="7" type="ORF">SASPL_112346</name>
</gene>
<dbReference type="CDD" id="cd16495">
    <property type="entry name" value="RING_CH-C4HC3_MARCH"/>
    <property type="match status" value="1"/>
</dbReference>
<keyword evidence="3" id="KW-0862">Zinc</keyword>
<dbReference type="InterPro" id="IPR011016">
    <property type="entry name" value="Znf_RING-CH"/>
</dbReference>
<evidence type="ECO:0000256" key="1">
    <source>
        <dbReference type="ARBA" id="ARBA00022723"/>
    </source>
</evidence>
<dbReference type="Proteomes" id="UP000298416">
    <property type="component" value="Unassembled WGS sequence"/>
</dbReference>
<keyword evidence="1" id="KW-0479">Metal-binding</keyword>
<proteinExistence type="predicted"/>
<dbReference type="EMBL" id="PNBA02000004">
    <property type="protein sequence ID" value="KAG6428097.1"/>
    <property type="molecule type" value="Genomic_DNA"/>
</dbReference>
<evidence type="ECO:0000256" key="5">
    <source>
        <dbReference type="SAM" id="Phobius"/>
    </source>
</evidence>
<feature type="domain" description="RING-CH-type" evidence="6">
    <location>
        <begin position="177"/>
        <end position="238"/>
    </location>
</feature>
<evidence type="ECO:0000256" key="2">
    <source>
        <dbReference type="ARBA" id="ARBA00022771"/>
    </source>
</evidence>
<dbReference type="GO" id="GO:0008270">
    <property type="term" value="F:zinc ion binding"/>
    <property type="evidence" value="ECO:0007669"/>
    <property type="project" value="UniProtKB-KW"/>
</dbReference>
<reference evidence="7" key="2">
    <citation type="submission" date="2020-08" db="EMBL/GenBank/DDBJ databases">
        <title>Plant Genome Project.</title>
        <authorList>
            <person name="Zhang R.-G."/>
        </authorList>
    </citation>
    <scope>NUCLEOTIDE SEQUENCE</scope>
    <source>
        <strain evidence="7">Huo1</strain>
        <tissue evidence="7">Leaf</tissue>
    </source>
</reference>
<dbReference type="PANTHER" id="PTHR46158">
    <property type="entry name" value="OS02G0165000 PROTEIN"/>
    <property type="match status" value="1"/>
</dbReference>